<dbReference type="Gene3D" id="1.25.40.10">
    <property type="entry name" value="Tetratricopeptide repeat domain"/>
    <property type="match status" value="1"/>
</dbReference>
<sequence length="457" mass="49665">MYQDVFGQDTTITSRDALDAWNDTLLAFMAHSAATPTHLGKALTLDPDFALGHAVKGMFYMLLGRRELNEVAREALGLAEAAALLTGITAREQSFVKALKAFYAGAQSEAIQHLEDVLAVHPADTLAMKLSHAIRFVLGDGKGMRQSVEAVMGAYGPDHAGRGYLMGCHAFTLEETGEYARAESVGRAGLAISADDAWGLHAVAHVYDMTGNAQGGLAWLDGREAAWAHCNNFRYHVWWHKALMHLDLGQNDLVLALYDTEIRADKTDDYRDISNATSLLSRLELNGVDVGDRWEELADLSANRTEDGCLIFADLHYLLALIGGSRKQAIAKLMGRMHRDAKSGRLEMDRLIANPGLSAAAGLEAFGEADFQTAFLNLSRARHTMQNAGGSHAQRDVFERLTIDAGIRAGFLTEAETILRDRVRKRAGVEDGYAAARFSLISEGRDASSCTASVPAE</sequence>
<dbReference type="Proteomes" id="UP000199441">
    <property type="component" value="Unassembled WGS sequence"/>
</dbReference>
<dbReference type="PANTHER" id="PTHR16263:SF4">
    <property type="entry name" value="TETRATRICOPEPTIDE REPEAT PROTEIN 38"/>
    <property type="match status" value="1"/>
</dbReference>
<dbReference type="CDD" id="cd05804">
    <property type="entry name" value="StaR_like"/>
    <property type="match status" value="1"/>
</dbReference>
<dbReference type="STRING" id="670155.SAMN04488001_2130"/>
<evidence type="ECO:0000313" key="6">
    <source>
        <dbReference type="Proteomes" id="UP000199441"/>
    </source>
</evidence>
<dbReference type="InterPro" id="IPR011990">
    <property type="entry name" value="TPR-like_helical_dom_sf"/>
</dbReference>
<organism evidence="5 6">
    <name type="scientific">Litoreibacter albidus</name>
    <dbReference type="NCBI Taxonomy" id="670155"/>
    <lineage>
        <taxon>Bacteria</taxon>
        <taxon>Pseudomonadati</taxon>
        <taxon>Pseudomonadota</taxon>
        <taxon>Alphaproteobacteria</taxon>
        <taxon>Rhodobacterales</taxon>
        <taxon>Roseobacteraceae</taxon>
        <taxon>Litoreibacter</taxon>
    </lineage>
</organism>
<evidence type="ECO:0000256" key="2">
    <source>
        <dbReference type="ARBA" id="ARBA00019992"/>
    </source>
</evidence>
<dbReference type="AlphaFoldDB" id="A0A1H2XWF1"/>
<keyword evidence="3" id="KW-0677">Repeat</keyword>
<name>A0A1H2XWF1_9RHOB</name>
<evidence type="ECO:0000256" key="1">
    <source>
        <dbReference type="ARBA" id="ARBA00005857"/>
    </source>
</evidence>
<evidence type="ECO:0000313" key="5">
    <source>
        <dbReference type="EMBL" id="SDW97196.1"/>
    </source>
</evidence>
<dbReference type="PANTHER" id="PTHR16263">
    <property type="entry name" value="TETRATRICOPEPTIDE REPEAT PROTEIN 38"/>
    <property type="match status" value="1"/>
</dbReference>
<gene>
    <name evidence="5" type="ORF">SAMN04488001_2130</name>
</gene>
<dbReference type="SUPFAM" id="SSF48452">
    <property type="entry name" value="TPR-like"/>
    <property type="match status" value="1"/>
</dbReference>
<protein>
    <recommendedName>
        <fullName evidence="2">Tetratricopeptide repeat protein 38</fullName>
    </recommendedName>
</protein>
<dbReference type="OrthoDB" id="9815900at2"/>
<evidence type="ECO:0000256" key="3">
    <source>
        <dbReference type="ARBA" id="ARBA00022737"/>
    </source>
</evidence>
<evidence type="ECO:0000256" key="4">
    <source>
        <dbReference type="ARBA" id="ARBA00022803"/>
    </source>
</evidence>
<keyword evidence="6" id="KW-1185">Reference proteome</keyword>
<keyword evidence="4" id="KW-0802">TPR repeat</keyword>
<proteinExistence type="inferred from homology"/>
<dbReference type="RefSeq" id="WP_089946903.1">
    <property type="nucleotide sequence ID" value="NZ_FNOI01000003.1"/>
</dbReference>
<comment type="similarity">
    <text evidence="1">Belongs to the TTC38 family.</text>
</comment>
<reference evidence="6" key="1">
    <citation type="submission" date="2016-10" db="EMBL/GenBank/DDBJ databases">
        <authorList>
            <person name="Varghese N."/>
            <person name="Submissions S."/>
        </authorList>
    </citation>
    <scope>NUCLEOTIDE SEQUENCE [LARGE SCALE GENOMIC DNA]</scope>
    <source>
        <strain evidence="6">DSM 26922</strain>
    </source>
</reference>
<dbReference type="InterPro" id="IPR033891">
    <property type="entry name" value="TTC38"/>
</dbReference>
<dbReference type="EMBL" id="FNOI01000003">
    <property type="protein sequence ID" value="SDW97196.1"/>
    <property type="molecule type" value="Genomic_DNA"/>
</dbReference>
<accession>A0A1H2XWF1</accession>